<reference evidence="1" key="2">
    <citation type="submission" date="2003-03" db="EMBL/GenBank/DDBJ databases">
        <authorList>
            <person name="German Neurospora genome project"/>
        </authorList>
    </citation>
    <scope>NUCLEOTIDE SEQUENCE</scope>
</reference>
<sequence length="70" mass="8442">MMEDEKDNFRTKADNHKFNAKAAVFSFMLDQHMLKQEDSFDKKIKAMLEANHPDEYYLDQYCQMVKNMEN</sequence>
<name>Q870W8_NEUCS</name>
<proteinExistence type="predicted"/>
<evidence type="ECO:0000313" key="1">
    <source>
        <dbReference type="EMBL" id="CAD71218.1"/>
    </source>
</evidence>
<gene>
    <name evidence="1" type="primary">B14A21.040</name>
</gene>
<dbReference type="AlphaFoldDB" id="Q870W8"/>
<protein>
    <submittedName>
        <fullName evidence="1">Uncharacterized protein B14A21.040</fullName>
    </submittedName>
</protein>
<dbReference type="EMBL" id="BX294091">
    <property type="protein sequence ID" value="CAD71218.1"/>
    <property type="molecule type" value="Genomic_DNA"/>
</dbReference>
<reference evidence="1" key="1">
    <citation type="submission" date="2003-03" db="EMBL/GenBank/DDBJ databases">
        <authorList>
            <person name="Schulte U."/>
            <person name="Aign V."/>
            <person name="Hoheisel J."/>
            <person name="Brandt P."/>
            <person name="Fartmann B."/>
            <person name="Holland R."/>
            <person name="Nyakatura G."/>
            <person name="Mewes H.W."/>
            <person name="Mannhaupt G."/>
        </authorList>
    </citation>
    <scope>NUCLEOTIDE SEQUENCE</scope>
</reference>
<accession>Q870W8</accession>
<organism evidence="1">
    <name type="scientific">Neurospora crassa</name>
    <dbReference type="NCBI Taxonomy" id="5141"/>
    <lineage>
        <taxon>Eukaryota</taxon>
        <taxon>Fungi</taxon>
        <taxon>Dikarya</taxon>
        <taxon>Ascomycota</taxon>
        <taxon>Pezizomycotina</taxon>
        <taxon>Sordariomycetes</taxon>
        <taxon>Sordariomycetidae</taxon>
        <taxon>Sordariales</taxon>
        <taxon>Sordariaceae</taxon>
        <taxon>Neurospora</taxon>
    </lineage>
</organism>